<feature type="compositionally biased region" description="Polar residues" evidence="1">
    <location>
        <begin position="189"/>
        <end position="228"/>
    </location>
</feature>
<organism evidence="2 3">
    <name type="scientific">Cichlidogyrus casuarinus</name>
    <dbReference type="NCBI Taxonomy" id="1844966"/>
    <lineage>
        <taxon>Eukaryota</taxon>
        <taxon>Metazoa</taxon>
        <taxon>Spiralia</taxon>
        <taxon>Lophotrochozoa</taxon>
        <taxon>Platyhelminthes</taxon>
        <taxon>Monogenea</taxon>
        <taxon>Monopisthocotylea</taxon>
        <taxon>Dactylogyridea</taxon>
        <taxon>Ancyrocephalidae</taxon>
        <taxon>Cichlidogyrus</taxon>
    </lineage>
</organism>
<feature type="compositionally biased region" description="Basic and acidic residues" evidence="1">
    <location>
        <begin position="137"/>
        <end position="150"/>
    </location>
</feature>
<proteinExistence type="predicted"/>
<feature type="region of interest" description="Disordered" evidence="1">
    <location>
        <begin position="137"/>
        <end position="167"/>
    </location>
</feature>
<dbReference type="AlphaFoldDB" id="A0ABD2QJE2"/>
<protein>
    <submittedName>
        <fullName evidence="2">Uncharacterized protein</fullName>
    </submittedName>
</protein>
<comment type="caution">
    <text evidence="2">The sequence shown here is derived from an EMBL/GenBank/DDBJ whole genome shotgun (WGS) entry which is preliminary data.</text>
</comment>
<dbReference type="EMBL" id="JBJKFK010000117">
    <property type="protein sequence ID" value="KAL3319629.1"/>
    <property type="molecule type" value="Genomic_DNA"/>
</dbReference>
<dbReference type="Proteomes" id="UP001626550">
    <property type="component" value="Unassembled WGS sequence"/>
</dbReference>
<evidence type="ECO:0000256" key="1">
    <source>
        <dbReference type="SAM" id="MobiDB-lite"/>
    </source>
</evidence>
<accession>A0ABD2QJE2</accession>
<reference evidence="2 3" key="1">
    <citation type="submission" date="2024-11" db="EMBL/GenBank/DDBJ databases">
        <title>Adaptive evolution of stress response genes in parasites aligns with host niche diversity.</title>
        <authorList>
            <person name="Hahn C."/>
            <person name="Resl P."/>
        </authorList>
    </citation>
    <scope>NUCLEOTIDE SEQUENCE [LARGE SCALE GENOMIC DNA]</scope>
    <source>
        <strain evidence="2">EGGRZ-B1_66</strain>
        <tissue evidence="2">Body</tissue>
    </source>
</reference>
<feature type="compositionally biased region" description="Polar residues" evidence="1">
    <location>
        <begin position="151"/>
        <end position="166"/>
    </location>
</feature>
<dbReference type="Gene3D" id="4.10.280.10">
    <property type="entry name" value="Helix-loop-helix DNA-binding domain"/>
    <property type="match status" value="1"/>
</dbReference>
<gene>
    <name evidence="2" type="ORF">Ciccas_001698</name>
</gene>
<keyword evidence="3" id="KW-1185">Reference proteome</keyword>
<sequence length="331" mass="36885">MSRQGFLAPANNHVKRSLEQQPMAVELVATSNFNAAGCRGPKMTRLAPEGKNRRRNPASMPVFPQKVDQLKHMTSSEDSFSGLYPVDYASSSFHGDAHLVSYDTQLRRSSSTCCVPYVPGQSKMADPSHQHDYYQTITRRDSLPSNKESKQSSARLYTSSNHSPVNWHTRVNREVGYQATPDQYHAHSHSFSAKATQNSYPSSTGSFGHLSDNNSPPNQKCGSVSNQPTEERRRMSQQAALQALHRLVLQHSSNPLFRLDDGMGIMNSLDGGSVSRTSKANILQLSAKLIRTERSIQAKLIEEVKQLRLAIENHRNAIRCVISRKTSKIIP</sequence>
<feature type="region of interest" description="Disordered" evidence="1">
    <location>
        <begin position="186"/>
        <end position="234"/>
    </location>
</feature>
<dbReference type="InterPro" id="IPR036638">
    <property type="entry name" value="HLH_DNA-bd_sf"/>
</dbReference>
<feature type="region of interest" description="Disordered" evidence="1">
    <location>
        <begin position="39"/>
        <end position="60"/>
    </location>
</feature>
<name>A0ABD2QJE2_9PLAT</name>
<evidence type="ECO:0000313" key="2">
    <source>
        <dbReference type="EMBL" id="KAL3319629.1"/>
    </source>
</evidence>
<evidence type="ECO:0000313" key="3">
    <source>
        <dbReference type="Proteomes" id="UP001626550"/>
    </source>
</evidence>